<comment type="similarity">
    <text evidence="5">Belongs to the YicC/YloC family.</text>
</comment>
<feature type="domain" description="Endoribonuclease YicC-like C-terminal" evidence="7">
    <location>
        <begin position="173"/>
        <end position="294"/>
    </location>
</feature>
<evidence type="ECO:0000256" key="5">
    <source>
        <dbReference type="ARBA" id="ARBA00035648"/>
    </source>
</evidence>
<accession>A0ABU3NYY7</accession>
<dbReference type="InterPro" id="IPR013527">
    <property type="entry name" value="YicC-like_N"/>
</dbReference>
<dbReference type="GO" id="GO:0016787">
    <property type="term" value="F:hydrolase activity"/>
    <property type="evidence" value="ECO:0007669"/>
    <property type="project" value="UniProtKB-KW"/>
</dbReference>
<dbReference type="Proteomes" id="UP001254848">
    <property type="component" value="Unassembled WGS sequence"/>
</dbReference>
<evidence type="ECO:0000256" key="4">
    <source>
        <dbReference type="ARBA" id="ARBA00022801"/>
    </source>
</evidence>
<dbReference type="EC" id="3.1.-.-" evidence="8"/>
<dbReference type="NCBIfam" id="TIGR00255">
    <property type="entry name" value="YicC/YloC family endoribonuclease"/>
    <property type="match status" value="1"/>
</dbReference>
<evidence type="ECO:0000256" key="3">
    <source>
        <dbReference type="ARBA" id="ARBA00022759"/>
    </source>
</evidence>
<keyword evidence="3" id="KW-0255">Endonuclease</keyword>
<dbReference type="PANTHER" id="PTHR30636">
    <property type="entry name" value="UPF0701 PROTEIN YICC"/>
    <property type="match status" value="1"/>
</dbReference>
<dbReference type="Pfam" id="PF03755">
    <property type="entry name" value="YicC-like_N"/>
    <property type="match status" value="1"/>
</dbReference>
<comment type="caution">
    <text evidence="8">The sequence shown here is derived from an EMBL/GenBank/DDBJ whole genome shotgun (WGS) entry which is preliminary data.</text>
</comment>
<feature type="domain" description="Endoribonuclease YicC-like N-terminal" evidence="6">
    <location>
        <begin position="2"/>
        <end position="156"/>
    </location>
</feature>
<keyword evidence="4 8" id="KW-0378">Hydrolase</keyword>
<dbReference type="EMBL" id="JAUOZS010000001">
    <property type="protein sequence ID" value="MDT8901517.1"/>
    <property type="molecule type" value="Genomic_DNA"/>
</dbReference>
<dbReference type="PANTHER" id="PTHR30636:SF3">
    <property type="entry name" value="UPF0701 PROTEIN YICC"/>
    <property type="match status" value="1"/>
</dbReference>
<evidence type="ECO:0000259" key="7">
    <source>
        <dbReference type="Pfam" id="PF08340"/>
    </source>
</evidence>
<keyword evidence="9" id="KW-1185">Reference proteome</keyword>
<name>A0ABU3NYY7_9FIRM</name>
<comment type="cofactor">
    <cofactor evidence="1">
        <name>a divalent metal cation</name>
        <dbReference type="ChEBI" id="CHEBI:60240"/>
    </cofactor>
</comment>
<evidence type="ECO:0000259" key="6">
    <source>
        <dbReference type="Pfam" id="PF03755"/>
    </source>
</evidence>
<evidence type="ECO:0000256" key="2">
    <source>
        <dbReference type="ARBA" id="ARBA00022722"/>
    </source>
</evidence>
<evidence type="ECO:0000256" key="1">
    <source>
        <dbReference type="ARBA" id="ARBA00001968"/>
    </source>
</evidence>
<evidence type="ECO:0000313" key="8">
    <source>
        <dbReference type="EMBL" id="MDT8901517.1"/>
    </source>
</evidence>
<dbReference type="Pfam" id="PF08340">
    <property type="entry name" value="YicC-like_C"/>
    <property type="match status" value="1"/>
</dbReference>
<keyword evidence="2" id="KW-0540">Nuclease</keyword>
<evidence type="ECO:0000313" key="9">
    <source>
        <dbReference type="Proteomes" id="UP001254848"/>
    </source>
</evidence>
<sequence>MLKSMTGFGRGEFMDAEHRLVVEVKAVNHRYNEIVIRMPKNLGSLEDKIRKTVAATLQRGRIDVFVTVDEYGEKNRGVRVDKELAIAYHKALKELGELLGAPVEESVHQVARYQDVLRVEEVSTDVDGLWAKLQTAVETAVQNLMAMRLAEGTSIEQDMAARIDAIAGYVDAVEERAPQVLSEYREKLLGRMRELLAAVGAEPDEARLLQEAALYGDRISIAEELVRLRSHLRQFKDTLASGEAVGRKLDFIVQEMNRETNTIASKANDFTVANVVVEIKSEIEKVREQIQNIE</sequence>
<reference evidence="8 9" key="1">
    <citation type="submission" date="2023-07" db="EMBL/GenBank/DDBJ databases">
        <title>The novel representative of Negativicutes class, Anaeroselena agilis gen. nov. sp. nov.</title>
        <authorList>
            <person name="Prokofeva M.I."/>
            <person name="Elcheninov A.G."/>
            <person name="Klyukina A."/>
            <person name="Kublanov I.V."/>
            <person name="Frolov E.N."/>
            <person name="Podosokorskaya O.A."/>
        </authorList>
    </citation>
    <scope>NUCLEOTIDE SEQUENCE [LARGE SCALE GENOMIC DNA]</scope>
    <source>
        <strain evidence="8 9">4137-cl</strain>
    </source>
</reference>
<organism evidence="8 9">
    <name type="scientific">Anaeroselena agilis</name>
    <dbReference type="NCBI Taxonomy" id="3063788"/>
    <lineage>
        <taxon>Bacteria</taxon>
        <taxon>Bacillati</taxon>
        <taxon>Bacillota</taxon>
        <taxon>Negativicutes</taxon>
        <taxon>Acetonemataceae</taxon>
        <taxon>Anaeroselena</taxon>
    </lineage>
</organism>
<dbReference type="InterPro" id="IPR005229">
    <property type="entry name" value="YicC/YloC-like"/>
</dbReference>
<gene>
    <name evidence="8" type="ORF">Q4T40_09715</name>
</gene>
<dbReference type="RefSeq" id="WP_413780027.1">
    <property type="nucleotide sequence ID" value="NZ_JAUOZS010000001.1"/>
</dbReference>
<proteinExistence type="inferred from homology"/>
<dbReference type="InterPro" id="IPR013551">
    <property type="entry name" value="YicC-like_C"/>
</dbReference>
<protein>
    <submittedName>
        <fullName evidence="8">YicC/YloC family endoribonuclease</fullName>
        <ecNumber evidence="8">3.1.-.-</ecNumber>
    </submittedName>
</protein>